<comment type="caution">
    <text evidence="3">The sequence shown here is derived from an EMBL/GenBank/DDBJ whole genome shotgun (WGS) entry which is preliminary data.</text>
</comment>
<name>A0ABT9UFM3_9MICC</name>
<dbReference type="Proteomes" id="UP001226389">
    <property type="component" value="Unassembled WGS sequence"/>
</dbReference>
<evidence type="ECO:0000313" key="3">
    <source>
        <dbReference type="EMBL" id="MDQ0118447.1"/>
    </source>
</evidence>
<evidence type="ECO:0008006" key="5">
    <source>
        <dbReference type="Google" id="ProtNLM"/>
    </source>
</evidence>
<accession>A0ABT9UFM3</accession>
<keyword evidence="2" id="KW-1133">Transmembrane helix</keyword>
<keyword evidence="2" id="KW-0472">Membrane</keyword>
<gene>
    <name evidence="3" type="ORF">J2T22_001625</name>
</gene>
<protein>
    <recommendedName>
        <fullName evidence="5">PH (Pleckstrin Homology) domain-containing protein</fullName>
    </recommendedName>
</protein>
<proteinExistence type="predicted"/>
<feature type="region of interest" description="Disordered" evidence="1">
    <location>
        <begin position="121"/>
        <end position="141"/>
    </location>
</feature>
<evidence type="ECO:0000256" key="1">
    <source>
        <dbReference type="SAM" id="MobiDB-lite"/>
    </source>
</evidence>
<evidence type="ECO:0000313" key="4">
    <source>
        <dbReference type="Proteomes" id="UP001226389"/>
    </source>
</evidence>
<keyword evidence="2" id="KW-0812">Transmembrane</keyword>
<feature type="transmembrane region" description="Helical" evidence="2">
    <location>
        <begin position="12"/>
        <end position="32"/>
    </location>
</feature>
<evidence type="ECO:0000256" key="2">
    <source>
        <dbReference type="SAM" id="Phobius"/>
    </source>
</evidence>
<reference evidence="3 4" key="1">
    <citation type="submission" date="2023-07" db="EMBL/GenBank/DDBJ databases">
        <title>Sorghum-associated microbial communities from plants grown in Nebraska, USA.</title>
        <authorList>
            <person name="Schachtman D."/>
        </authorList>
    </citation>
    <scope>NUCLEOTIDE SEQUENCE [LARGE SCALE GENOMIC DNA]</scope>
    <source>
        <strain evidence="3 4">DS994</strain>
    </source>
</reference>
<dbReference type="RefSeq" id="WP_307489469.1">
    <property type="nucleotide sequence ID" value="NZ_JAUSSY010000005.1"/>
</dbReference>
<sequence length="181" mass="19842">MRKWAAKHPVLSSALFAIFAGVVVLIVDMLLGRKLDTAIANAVFWMLLFWAGSYFSQKRTRKTKARLDEQGQSLMFLRYPNALPGSLSGVWQMGVATPAPGRIDFQPAVYEDLVPSGRSRALTGLRATQSPPRKTDRHDNKQAVPYGFRVITFESDGGSIEIAASTDTLQKIQGAVEADAT</sequence>
<keyword evidence="4" id="KW-1185">Reference proteome</keyword>
<feature type="transmembrane region" description="Helical" evidence="2">
    <location>
        <begin position="38"/>
        <end position="56"/>
    </location>
</feature>
<organism evidence="3 4">
    <name type="scientific">Pseudarthrobacter defluvii</name>
    <dbReference type="NCBI Taxonomy" id="410837"/>
    <lineage>
        <taxon>Bacteria</taxon>
        <taxon>Bacillati</taxon>
        <taxon>Actinomycetota</taxon>
        <taxon>Actinomycetes</taxon>
        <taxon>Micrococcales</taxon>
        <taxon>Micrococcaceae</taxon>
        <taxon>Pseudarthrobacter</taxon>
    </lineage>
</organism>
<dbReference type="EMBL" id="JAUSSY010000005">
    <property type="protein sequence ID" value="MDQ0118447.1"/>
    <property type="molecule type" value="Genomic_DNA"/>
</dbReference>